<reference evidence="2 3" key="1">
    <citation type="submission" date="2023-01" db="EMBL/GenBank/DDBJ databases">
        <title>Analysis of 21 Apiospora genomes using comparative genomics revels a genus with tremendous synthesis potential of carbohydrate active enzymes and secondary metabolites.</title>
        <authorList>
            <person name="Sorensen T."/>
        </authorList>
    </citation>
    <scope>NUCLEOTIDE SEQUENCE [LARGE SCALE GENOMIC DNA]</scope>
    <source>
        <strain evidence="2 3">CBS 20057</strain>
    </source>
</reference>
<evidence type="ECO:0000313" key="2">
    <source>
        <dbReference type="EMBL" id="KAK8018278.1"/>
    </source>
</evidence>
<dbReference type="InterPro" id="IPR022025">
    <property type="entry name" value="Amidoligase_2"/>
</dbReference>
<dbReference type="Proteomes" id="UP001396898">
    <property type="component" value="Unassembled WGS sequence"/>
</dbReference>
<protein>
    <recommendedName>
        <fullName evidence="4">Amidoligase enzyme-domain-containing protein</fullName>
    </recommendedName>
</protein>
<keyword evidence="3" id="KW-1185">Reference proteome</keyword>
<name>A0ABR1RTL8_9PEZI</name>
<evidence type="ECO:0000256" key="1">
    <source>
        <dbReference type="SAM" id="MobiDB-lite"/>
    </source>
</evidence>
<feature type="region of interest" description="Disordered" evidence="1">
    <location>
        <begin position="483"/>
        <end position="515"/>
    </location>
</feature>
<dbReference type="PANTHER" id="PTHR36847">
    <property type="entry name" value="AMIDOLIGASE ENZYME"/>
    <property type="match status" value="1"/>
</dbReference>
<dbReference type="EMBL" id="JAQQWI010000010">
    <property type="protein sequence ID" value="KAK8018278.1"/>
    <property type="molecule type" value="Genomic_DNA"/>
</dbReference>
<evidence type="ECO:0008006" key="4">
    <source>
        <dbReference type="Google" id="ProtNLM"/>
    </source>
</evidence>
<sequence length="515" mass="55978">MSSAVANITPLTIGAEAEGILPVVDEHAVGSASTNIEQIQPLLIRPGIRSGPREEGEDVDSDDPEYQAALQDWLFQEIRRSLANHVGVYLNELGDSTKVNVQSIHTAGGDALYYGWRVVEEATANIPVDKRREMCHDGVDYLGFELLTPAMQFNDQSLEEVAAVYRHLSEAPGFRPGPLIPETCGYHVHVGVGSERFSPHQARRLGCIVYATGRLLTQLLPSSRKGNLHSRMNRYYSFLAHGEDADFACMQVQILAQSQDPKEEDPGFGANGGAEESPLPESAETYLSSGPLEFSWEEGGAPPRFTRKLPRGSLPSEIISPEAFFHTSSTEVSRFAAFQAPSRPDSIETPSPASIADAVGVLMRCPSAAAVAQLMRPGRLGVSFNNYTSPAVVFMPQKPTIEFRQLSATFNADAACAWIRVTAQLCRVAIDWPWEDLNKLLRRCALGETEPDKYDVLDLLVDIGCADQAASIQDMIIDPPAGSPFARLNEPDDGGKQPGIGGNDASTGRFEIQLP</sequence>
<evidence type="ECO:0000313" key="3">
    <source>
        <dbReference type="Proteomes" id="UP001396898"/>
    </source>
</evidence>
<gene>
    <name evidence="2" type="ORF">PG991_007468</name>
</gene>
<proteinExistence type="predicted"/>
<dbReference type="Pfam" id="PF12224">
    <property type="entry name" value="Amidoligase_2"/>
    <property type="match status" value="1"/>
</dbReference>
<comment type="caution">
    <text evidence="2">The sequence shown here is derived from an EMBL/GenBank/DDBJ whole genome shotgun (WGS) entry which is preliminary data.</text>
</comment>
<accession>A0ABR1RTL8</accession>
<organism evidence="2 3">
    <name type="scientific">Apiospora marii</name>
    <dbReference type="NCBI Taxonomy" id="335849"/>
    <lineage>
        <taxon>Eukaryota</taxon>
        <taxon>Fungi</taxon>
        <taxon>Dikarya</taxon>
        <taxon>Ascomycota</taxon>
        <taxon>Pezizomycotina</taxon>
        <taxon>Sordariomycetes</taxon>
        <taxon>Xylariomycetidae</taxon>
        <taxon>Amphisphaeriales</taxon>
        <taxon>Apiosporaceae</taxon>
        <taxon>Apiospora</taxon>
    </lineage>
</organism>
<feature type="region of interest" description="Disordered" evidence="1">
    <location>
        <begin position="259"/>
        <end position="286"/>
    </location>
</feature>
<dbReference type="PANTHER" id="PTHR36847:SF1">
    <property type="entry name" value="AMIDOLIGASE ENZYME"/>
    <property type="match status" value="1"/>
</dbReference>